<organism evidence="2 3">
    <name type="scientific">Vibrio jasicida</name>
    <dbReference type="NCBI Taxonomy" id="766224"/>
    <lineage>
        <taxon>Bacteria</taxon>
        <taxon>Pseudomonadati</taxon>
        <taxon>Pseudomonadota</taxon>
        <taxon>Gammaproteobacteria</taxon>
        <taxon>Vibrionales</taxon>
        <taxon>Vibrionaceae</taxon>
        <taxon>Vibrio</taxon>
    </lineage>
</organism>
<feature type="signal peptide" evidence="1">
    <location>
        <begin position="1"/>
        <end position="29"/>
    </location>
</feature>
<proteinExistence type="predicted"/>
<evidence type="ECO:0000313" key="2">
    <source>
        <dbReference type="EMBL" id="CAH1603473.1"/>
    </source>
</evidence>
<feature type="chain" id="PRO_5043829754" description="Secreted protein" evidence="1">
    <location>
        <begin position="30"/>
        <end position="125"/>
    </location>
</feature>
<name>A0AAU9QXC2_9VIBR</name>
<dbReference type="EMBL" id="CAKMUD010000127">
    <property type="protein sequence ID" value="CAH1603473.1"/>
    <property type="molecule type" value="Genomic_DNA"/>
</dbReference>
<gene>
    <name evidence="2" type="ORF">THF1A12_70192</name>
</gene>
<comment type="caution">
    <text evidence="2">The sequence shown here is derived from an EMBL/GenBank/DDBJ whole genome shotgun (WGS) entry which is preliminary data.</text>
</comment>
<dbReference type="Proteomes" id="UP001295462">
    <property type="component" value="Unassembled WGS sequence"/>
</dbReference>
<dbReference type="GeneID" id="48232367"/>
<reference evidence="2" key="1">
    <citation type="submission" date="2022-01" db="EMBL/GenBank/DDBJ databases">
        <authorList>
            <person name="Lagorce A."/>
        </authorList>
    </citation>
    <scope>NUCLEOTIDE SEQUENCE</scope>
    <source>
        <strain evidence="2">Th15_F1_A12</strain>
    </source>
</reference>
<evidence type="ECO:0000256" key="1">
    <source>
        <dbReference type="SAM" id="SignalP"/>
    </source>
</evidence>
<accession>A0AAU9QXC2</accession>
<protein>
    <recommendedName>
        <fullName evidence="4">Secreted protein</fullName>
    </recommendedName>
</protein>
<keyword evidence="1" id="KW-0732">Signal</keyword>
<evidence type="ECO:0008006" key="4">
    <source>
        <dbReference type="Google" id="ProtNLM"/>
    </source>
</evidence>
<dbReference type="RefSeq" id="WP_038867315.1">
    <property type="nucleotide sequence ID" value="NZ_BBKZ01000055.1"/>
</dbReference>
<dbReference type="AlphaFoldDB" id="A0AAU9QXC2"/>
<sequence>MLSFNRTLMMTMLCLLAMLLTGFASSVRAATAPIEHHTLQTASDDFHHPLGTERTDCVESHQDVHVLEKGQQPHTSCTSSCLVKIPTNLLQDEQIQLPHRLALIDKALTPKAVLVIYKPYRPPIV</sequence>
<evidence type="ECO:0000313" key="3">
    <source>
        <dbReference type="Proteomes" id="UP001295462"/>
    </source>
</evidence>